<dbReference type="PANTHER" id="PTHR35128">
    <property type="entry name" value="SECRETION-REGULATING GUANINE NUCLEOTIDE EXCHANGE FACTOR"/>
    <property type="match status" value="1"/>
</dbReference>
<feature type="region of interest" description="Disordered" evidence="1">
    <location>
        <begin position="374"/>
        <end position="394"/>
    </location>
</feature>
<proteinExistence type="predicted"/>
<accession>A2X2P7</accession>
<gene>
    <name evidence="2" type="ORF">OsI_06459</name>
</gene>
<feature type="compositionally biased region" description="Polar residues" evidence="1">
    <location>
        <begin position="383"/>
        <end position="394"/>
    </location>
</feature>
<evidence type="ECO:0000256" key="1">
    <source>
        <dbReference type="SAM" id="MobiDB-lite"/>
    </source>
</evidence>
<dbReference type="HOGENOM" id="CLU_050453_1_0_1"/>
<evidence type="ECO:0000313" key="3">
    <source>
        <dbReference type="Proteomes" id="UP000007015"/>
    </source>
</evidence>
<dbReference type="AlphaFoldDB" id="A2X2P7"/>
<dbReference type="Proteomes" id="UP000007015">
    <property type="component" value="Chromosome 2"/>
</dbReference>
<keyword evidence="3" id="KW-1185">Reference proteome</keyword>
<dbReference type="SUPFAM" id="SSF53474">
    <property type="entry name" value="alpha/beta-Hydrolases"/>
    <property type="match status" value="1"/>
</dbReference>
<dbReference type="InterPro" id="IPR029058">
    <property type="entry name" value="AB_hydrolase_fold"/>
</dbReference>
<dbReference type="Gramene" id="BGIOSGA007835-TA">
    <property type="protein sequence ID" value="BGIOSGA007835-PA"/>
    <property type="gene ID" value="BGIOSGA007835"/>
</dbReference>
<dbReference type="OMA" id="KLPIMAM"/>
<name>A2X2P7_ORYSI</name>
<dbReference type="Gene3D" id="3.40.50.1820">
    <property type="entry name" value="alpha/beta hydrolase"/>
    <property type="match status" value="1"/>
</dbReference>
<dbReference type="PANTHER" id="PTHR35128:SF5">
    <property type="entry name" value="OS02G0230200 PROTEIN"/>
    <property type="match status" value="1"/>
</dbReference>
<dbReference type="EMBL" id="CM000127">
    <property type="protein sequence ID" value="EAY85107.1"/>
    <property type="molecule type" value="Genomic_DNA"/>
</dbReference>
<sequence length="442" mass="48987">MDAFLAGIPQLRRPAALIASCCALVLLATVLLLPRAPPAAPEQLASAAVRLDARVERRSGNEVLWQLPPPPTPPRAAVFVAPGCTIRATDFFDASPGCPRCAGLPEERRFTREALRRGYAVLAVSSRAECWSLDTGDGGELAAVESIIEWWVKERHPNQLAGLPLVGIGASSGGYFLSALAARVRFSSVAIMIAEGVFATMEEIPARYPPALFVQMPKDGERAREVAASMGKLRGSRVSVREIQCGEFAVSAQFLAARIPGLTLAVADGLVDVLRRKGFVDEKGFLKNDGRSTPWKKAAEEAKILPEEFRLERHVTEELNLAYAYHEFTSLKNGEIFDWRRARKYPHGEIPGNEWDSEDDQWYNRSPQKYFDEDSQSEELKGTTMTTTKASIRRSQSPWLRRQLIGEVYAGHTDDTLSRRRCDLRRSRCRRGHSAAEVLEGP</sequence>
<organism evidence="2 3">
    <name type="scientific">Oryza sativa subsp. indica</name>
    <name type="common">Rice</name>
    <dbReference type="NCBI Taxonomy" id="39946"/>
    <lineage>
        <taxon>Eukaryota</taxon>
        <taxon>Viridiplantae</taxon>
        <taxon>Streptophyta</taxon>
        <taxon>Embryophyta</taxon>
        <taxon>Tracheophyta</taxon>
        <taxon>Spermatophyta</taxon>
        <taxon>Magnoliopsida</taxon>
        <taxon>Liliopsida</taxon>
        <taxon>Poales</taxon>
        <taxon>Poaceae</taxon>
        <taxon>BOP clade</taxon>
        <taxon>Oryzoideae</taxon>
        <taxon>Oryzeae</taxon>
        <taxon>Oryzinae</taxon>
        <taxon>Oryza</taxon>
        <taxon>Oryza sativa</taxon>
    </lineage>
</organism>
<protein>
    <submittedName>
        <fullName evidence="2">Uncharacterized protein</fullName>
    </submittedName>
</protein>
<reference evidence="2 3" key="1">
    <citation type="journal article" date="2005" name="PLoS Biol.">
        <title>The genomes of Oryza sativa: a history of duplications.</title>
        <authorList>
            <person name="Yu J."/>
            <person name="Wang J."/>
            <person name="Lin W."/>
            <person name="Li S."/>
            <person name="Li H."/>
            <person name="Zhou J."/>
            <person name="Ni P."/>
            <person name="Dong W."/>
            <person name="Hu S."/>
            <person name="Zeng C."/>
            <person name="Zhang J."/>
            <person name="Zhang Y."/>
            <person name="Li R."/>
            <person name="Xu Z."/>
            <person name="Li S."/>
            <person name="Li X."/>
            <person name="Zheng H."/>
            <person name="Cong L."/>
            <person name="Lin L."/>
            <person name="Yin J."/>
            <person name="Geng J."/>
            <person name="Li G."/>
            <person name="Shi J."/>
            <person name="Liu J."/>
            <person name="Lv H."/>
            <person name="Li J."/>
            <person name="Wang J."/>
            <person name="Deng Y."/>
            <person name="Ran L."/>
            <person name="Shi X."/>
            <person name="Wang X."/>
            <person name="Wu Q."/>
            <person name="Li C."/>
            <person name="Ren X."/>
            <person name="Wang J."/>
            <person name="Wang X."/>
            <person name="Li D."/>
            <person name="Liu D."/>
            <person name="Zhang X."/>
            <person name="Ji Z."/>
            <person name="Zhao W."/>
            <person name="Sun Y."/>
            <person name="Zhang Z."/>
            <person name="Bao J."/>
            <person name="Han Y."/>
            <person name="Dong L."/>
            <person name="Ji J."/>
            <person name="Chen P."/>
            <person name="Wu S."/>
            <person name="Liu J."/>
            <person name="Xiao Y."/>
            <person name="Bu D."/>
            <person name="Tan J."/>
            <person name="Yang L."/>
            <person name="Ye C."/>
            <person name="Zhang J."/>
            <person name="Xu J."/>
            <person name="Zhou Y."/>
            <person name="Yu Y."/>
            <person name="Zhang B."/>
            <person name="Zhuang S."/>
            <person name="Wei H."/>
            <person name="Liu B."/>
            <person name="Lei M."/>
            <person name="Yu H."/>
            <person name="Li Y."/>
            <person name="Xu H."/>
            <person name="Wei S."/>
            <person name="He X."/>
            <person name="Fang L."/>
            <person name="Zhang Z."/>
            <person name="Zhang Y."/>
            <person name="Huang X."/>
            <person name="Su Z."/>
            <person name="Tong W."/>
            <person name="Li J."/>
            <person name="Tong Z."/>
            <person name="Li S."/>
            <person name="Ye J."/>
            <person name="Wang L."/>
            <person name="Fang L."/>
            <person name="Lei T."/>
            <person name="Chen C."/>
            <person name="Chen H."/>
            <person name="Xu Z."/>
            <person name="Li H."/>
            <person name="Huang H."/>
            <person name="Zhang F."/>
            <person name="Xu H."/>
            <person name="Li N."/>
            <person name="Zhao C."/>
            <person name="Li S."/>
            <person name="Dong L."/>
            <person name="Huang Y."/>
            <person name="Li L."/>
            <person name="Xi Y."/>
            <person name="Qi Q."/>
            <person name="Li W."/>
            <person name="Zhang B."/>
            <person name="Hu W."/>
            <person name="Zhang Y."/>
            <person name="Tian X."/>
            <person name="Jiao Y."/>
            <person name="Liang X."/>
            <person name="Jin J."/>
            <person name="Gao L."/>
            <person name="Zheng W."/>
            <person name="Hao B."/>
            <person name="Liu S."/>
            <person name="Wang W."/>
            <person name="Yuan L."/>
            <person name="Cao M."/>
            <person name="McDermott J."/>
            <person name="Samudrala R."/>
            <person name="Wang J."/>
            <person name="Wong G.K."/>
            <person name="Yang H."/>
        </authorList>
    </citation>
    <scope>NUCLEOTIDE SEQUENCE [LARGE SCALE GENOMIC DNA]</scope>
    <source>
        <strain evidence="3">cv. 93-11</strain>
    </source>
</reference>
<evidence type="ECO:0000313" key="2">
    <source>
        <dbReference type="EMBL" id="EAY85107.1"/>
    </source>
</evidence>